<dbReference type="CDD" id="cd06910">
    <property type="entry name" value="M14_ASTE_ASPA-like"/>
    <property type="match status" value="1"/>
</dbReference>
<dbReference type="SUPFAM" id="SSF53187">
    <property type="entry name" value="Zn-dependent exopeptidases"/>
    <property type="match status" value="1"/>
</dbReference>
<dbReference type="GO" id="GO:0046872">
    <property type="term" value="F:metal ion binding"/>
    <property type="evidence" value="ECO:0007669"/>
    <property type="project" value="UniProtKB-KW"/>
</dbReference>
<sequence>MTTLEAIRAALPAYPIEVSFPDINRWREGNTGIDFLHSFDSGKPGKHVMILALTHGNEVSGAIAVDALLAAGVRPTTGRLSLGFGNIGAYEQFSAENADATRFLDEDMNRVWTPSTLDGERQSRELARARAMRPFIDTVDLLLDIHSMHEASAPLMMTGPLEKAIALAAELGTPEHVIIDKGHANGTRMRDYGGFGDPASPKNALLIETGQHFAKSARDVALDSAARFLLHAGVVAEADVATFLTQTLPARQKFVEITQPVVARSMDFRFSQPFTGLEVIEKAGTEIARDGDEVIVTPYDNCVIVQPSMRHLGVNVTMMRLGRLLDR</sequence>
<gene>
    <name evidence="6" type="ORF">PAP18089_00915</name>
</gene>
<dbReference type="STRING" id="93218.XM39_12375"/>
<comment type="cofactor">
    <cofactor evidence="1">
        <name>Zn(2+)</name>
        <dbReference type="ChEBI" id="CHEBI:29105"/>
    </cofactor>
</comment>
<dbReference type="RefSeq" id="WP_048628653.1">
    <property type="nucleotide sequence ID" value="NZ_CABPSX010000001.1"/>
</dbReference>
<dbReference type="GO" id="GO:0005829">
    <property type="term" value="C:cytosol"/>
    <property type="evidence" value="ECO:0007669"/>
    <property type="project" value="TreeGrafter"/>
</dbReference>
<dbReference type="PANTHER" id="PTHR15162:SF7">
    <property type="entry name" value="SUCCINYLGLUTAMATE DESUCCINYLASE"/>
    <property type="match status" value="1"/>
</dbReference>
<accession>A0A0G4JG79</accession>
<evidence type="ECO:0000256" key="1">
    <source>
        <dbReference type="ARBA" id="ARBA00001947"/>
    </source>
</evidence>
<dbReference type="GeneID" id="47016429"/>
<keyword evidence="3" id="KW-0378">Hydrolase</keyword>
<organism evidence="6 7">
    <name type="scientific">Pandoraea apista</name>
    <dbReference type="NCBI Taxonomy" id="93218"/>
    <lineage>
        <taxon>Bacteria</taxon>
        <taxon>Pseudomonadati</taxon>
        <taxon>Pseudomonadota</taxon>
        <taxon>Betaproteobacteria</taxon>
        <taxon>Burkholderiales</taxon>
        <taxon>Burkholderiaceae</taxon>
        <taxon>Pandoraea</taxon>
    </lineage>
</organism>
<dbReference type="AlphaFoldDB" id="A0A0G4JG79"/>
<dbReference type="OrthoDB" id="6794856at2"/>
<keyword evidence="4" id="KW-0862">Zinc</keyword>
<evidence type="ECO:0000259" key="5">
    <source>
        <dbReference type="Pfam" id="PF24827"/>
    </source>
</evidence>
<keyword evidence="2" id="KW-0479">Metal-binding</keyword>
<proteinExistence type="predicted"/>
<dbReference type="EMBL" id="CABPSX010000001">
    <property type="protein sequence ID" value="VVG69957.1"/>
    <property type="molecule type" value="Genomic_DNA"/>
</dbReference>
<dbReference type="InterPro" id="IPR050178">
    <property type="entry name" value="AspA/AstE_fam"/>
</dbReference>
<evidence type="ECO:0000256" key="2">
    <source>
        <dbReference type="ARBA" id="ARBA00022723"/>
    </source>
</evidence>
<dbReference type="Pfam" id="PF24827">
    <property type="entry name" value="AstE_AspA_cat"/>
    <property type="match status" value="1"/>
</dbReference>
<reference evidence="6 7" key="1">
    <citation type="submission" date="2019-08" db="EMBL/GenBank/DDBJ databases">
        <authorList>
            <person name="Peeters C."/>
        </authorList>
    </citation>
    <scope>NUCLEOTIDE SEQUENCE [LARGE SCALE GENOMIC DNA]</scope>
    <source>
        <strain evidence="6 7">LMG 18089</strain>
    </source>
</reference>
<dbReference type="Gene3D" id="3.40.630.10">
    <property type="entry name" value="Zn peptidases"/>
    <property type="match status" value="1"/>
</dbReference>
<evidence type="ECO:0000256" key="3">
    <source>
        <dbReference type="ARBA" id="ARBA00022801"/>
    </source>
</evidence>
<dbReference type="GO" id="GO:0016788">
    <property type="term" value="F:hydrolase activity, acting on ester bonds"/>
    <property type="evidence" value="ECO:0007669"/>
    <property type="project" value="InterPro"/>
</dbReference>
<feature type="domain" description="Succinylglutamate desuccinylase/Aspartoacylase catalytic" evidence="5">
    <location>
        <begin position="44"/>
        <end position="197"/>
    </location>
</feature>
<evidence type="ECO:0000256" key="4">
    <source>
        <dbReference type="ARBA" id="ARBA00022833"/>
    </source>
</evidence>
<evidence type="ECO:0000313" key="7">
    <source>
        <dbReference type="Proteomes" id="UP000364291"/>
    </source>
</evidence>
<dbReference type="InterPro" id="IPR055438">
    <property type="entry name" value="AstE_AspA_cat"/>
</dbReference>
<dbReference type="PANTHER" id="PTHR15162">
    <property type="entry name" value="ASPARTOACYLASE"/>
    <property type="match status" value="1"/>
</dbReference>
<protein>
    <submittedName>
        <fullName evidence="6">Succinylglutamate desuccinylase</fullName>
    </submittedName>
</protein>
<name>A0A0G4JG79_9BURK</name>
<evidence type="ECO:0000313" key="6">
    <source>
        <dbReference type="EMBL" id="VVG69957.1"/>
    </source>
</evidence>
<dbReference type="Proteomes" id="UP000364291">
    <property type="component" value="Unassembled WGS sequence"/>
</dbReference>